<dbReference type="OrthoDB" id="5381096at2"/>
<accession>A0A5K7ZEE3</accession>
<proteinExistence type="predicted"/>
<dbReference type="InterPro" id="IPR052564">
    <property type="entry name" value="N-acetyltrans/Recomb-assoc"/>
</dbReference>
<dbReference type="Proteomes" id="UP000427769">
    <property type="component" value="Chromosome"/>
</dbReference>
<dbReference type="PANTHER" id="PTHR43451">
    <property type="entry name" value="ACETYLTRANSFERASE (GNAT) FAMILY PROTEIN"/>
    <property type="match status" value="1"/>
</dbReference>
<dbReference type="Gene3D" id="3.40.630.30">
    <property type="match status" value="1"/>
</dbReference>
<evidence type="ECO:0000259" key="1">
    <source>
        <dbReference type="PROSITE" id="PS51186"/>
    </source>
</evidence>
<dbReference type="SUPFAM" id="SSF55729">
    <property type="entry name" value="Acyl-CoA N-acyltransferases (Nat)"/>
    <property type="match status" value="1"/>
</dbReference>
<evidence type="ECO:0000313" key="3">
    <source>
        <dbReference type="Proteomes" id="UP000427769"/>
    </source>
</evidence>
<dbReference type="InterPro" id="IPR016181">
    <property type="entry name" value="Acyl_CoA_acyltransferase"/>
</dbReference>
<feature type="domain" description="N-acetyltransferase" evidence="1">
    <location>
        <begin position="1"/>
        <end position="155"/>
    </location>
</feature>
<dbReference type="InterPro" id="IPR000182">
    <property type="entry name" value="GNAT_dom"/>
</dbReference>
<keyword evidence="2" id="KW-0808">Transferase</keyword>
<gene>
    <name evidence="2" type="ORF">DSCW_66070</name>
</gene>
<name>A0A5K7ZEE3_9BACT</name>
<dbReference type="PROSITE" id="PS51186">
    <property type="entry name" value="GNAT"/>
    <property type="match status" value="1"/>
</dbReference>
<dbReference type="Pfam" id="PF13673">
    <property type="entry name" value="Acetyltransf_10"/>
    <property type="match status" value="1"/>
</dbReference>
<evidence type="ECO:0000313" key="2">
    <source>
        <dbReference type="EMBL" id="BBO79190.1"/>
    </source>
</evidence>
<sequence>MIIRSAKIVDTEKIALTHSASITVLCSEYYPPENIAGWVEVLSPDIYENAIKEKVMIVAEDEDEILGLGILDLERKQIGAIYIHPKVKGRGIGRRLLLKLEEIASKNETDQLTLCATINAYGFYKHQSYTGAKKMLHELPNGVGLECIQMHKTFNKTDKPAIDV</sequence>
<dbReference type="PANTHER" id="PTHR43451:SF1">
    <property type="entry name" value="ACETYLTRANSFERASE"/>
    <property type="match status" value="1"/>
</dbReference>
<dbReference type="CDD" id="cd04301">
    <property type="entry name" value="NAT_SF"/>
    <property type="match status" value="1"/>
</dbReference>
<protein>
    <submittedName>
        <fullName evidence="2">N-acetyltransferase</fullName>
    </submittedName>
</protein>
<dbReference type="GO" id="GO:0016747">
    <property type="term" value="F:acyltransferase activity, transferring groups other than amino-acyl groups"/>
    <property type="evidence" value="ECO:0007669"/>
    <property type="project" value="InterPro"/>
</dbReference>
<dbReference type="EMBL" id="AP021875">
    <property type="protein sequence ID" value="BBO79190.1"/>
    <property type="molecule type" value="Genomic_DNA"/>
</dbReference>
<keyword evidence="3" id="KW-1185">Reference proteome</keyword>
<dbReference type="KEGG" id="dwd:DSCW_66070"/>
<organism evidence="2 3">
    <name type="scientific">Desulfosarcina widdelii</name>
    <dbReference type="NCBI Taxonomy" id="947919"/>
    <lineage>
        <taxon>Bacteria</taxon>
        <taxon>Pseudomonadati</taxon>
        <taxon>Thermodesulfobacteriota</taxon>
        <taxon>Desulfobacteria</taxon>
        <taxon>Desulfobacterales</taxon>
        <taxon>Desulfosarcinaceae</taxon>
        <taxon>Desulfosarcina</taxon>
    </lineage>
</organism>
<dbReference type="AlphaFoldDB" id="A0A5K7ZEE3"/>
<dbReference type="RefSeq" id="WP_155307748.1">
    <property type="nucleotide sequence ID" value="NZ_AP021875.1"/>
</dbReference>
<reference evidence="2 3" key="1">
    <citation type="submission" date="2019-11" db="EMBL/GenBank/DDBJ databases">
        <title>Comparative genomics of hydrocarbon-degrading Desulfosarcina strains.</title>
        <authorList>
            <person name="Watanabe M."/>
            <person name="Kojima H."/>
            <person name="Fukui M."/>
        </authorList>
    </citation>
    <scope>NUCLEOTIDE SEQUENCE [LARGE SCALE GENOMIC DNA]</scope>
    <source>
        <strain evidence="2 3">PP31</strain>
    </source>
</reference>